<evidence type="ECO:0000313" key="2">
    <source>
        <dbReference type="Proteomes" id="UP001328107"/>
    </source>
</evidence>
<sequence length="97" mass="10886">MVHLLGDALLVAVERIRQHLVRITTFRLVQLRIRLSTSGSGCATRSIRSARSSIASLYLSIFAFLSLIPPERMSGWRRISLAFGRPLSTIFFFGSSF</sequence>
<proteinExistence type="predicted"/>
<accession>A0AAN4ZK58</accession>
<comment type="caution">
    <text evidence="1">The sequence shown here is derived from an EMBL/GenBank/DDBJ whole genome shotgun (WGS) entry which is preliminary data.</text>
</comment>
<name>A0AAN4ZK58_9BILA</name>
<evidence type="ECO:0000313" key="1">
    <source>
        <dbReference type="EMBL" id="GMR41364.1"/>
    </source>
</evidence>
<keyword evidence="2" id="KW-1185">Reference proteome</keyword>
<gene>
    <name evidence="1" type="ORF">PMAYCL1PPCAC_11559</name>
</gene>
<protein>
    <submittedName>
        <fullName evidence="1">Uncharacterized protein</fullName>
    </submittedName>
</protein>
<reference evidence="2" key="1">
    <citation type="submission" date="2022-10" db="EMBL/GenBank/DDBJ databases">
        <title>Genome assembly of Pristionchus species.</title>
        <authorList>
            <person name="Yoshida K."/>
            <person name="Sommer R.J."/>
        </authorList>
    </citation>
    <scope>NUCLEOTIDE SEQUENCE [LARGE SCALE GENOMIC DNA]</scope>
    <source>
        <strain evidence="2">RS5460</strain>
    </source>
</reference>
<dbReference type="EMBL" id="BTRK01000003">
    <property type="protein sequence ID" value="GMR41364.1"/>
    <property type="molecule type" value="Genomic_DNA"/>
</dbReference>
<feature type="non-terminal residue" evidence="1">
    <location>
        <position position="97"/>
    </location>
</feature>
<organism evidence="1 2">
    <name type="scientific">Pristionchus mayeri</name>
    <dbReference type="NCBI Taxonomy" id="1317129"/>
    <lineage>
        <taxon>Eukaryota</taxon>
        <taxon>Metazoa</taxon>
        <taxon>Ecdysozoa</taxon>
        <taxon>Nematoda</taxon>
        <taxon>Chromadorea</taxon>
        <taxon>Rhabditida</taxon>
        <taxon>Rhabditina</taxon>
        <taxon>Diplogasteromorpha</taxon>
        <taxon>Diplogasteroidea</taxon>
        <taxon>Neodiplogasteridae</taxon>
        <taxon>Pristionchus</taxon>
    </lineage>
</organism>
<dbReference type="Proteomes" id="UP001328107">
    <property type="component" value="Unassembled WGS sequence"/>
</dbReference>
<dbReference type="AlphaFoldDB" id="A0AAN4ZK58"/>